<dbReference type="PANTHER" id="PTHR46915">
    <property type="entry name" value="UBIQUITIN-LIKE PROTEASE 4-RELATED"/>
    <property type="match status" value="1"/>
</dbReference>
<name>A0A8H7R226_9FUNG</name>
<evidence type="ECO:0000256" key="2">
    <source>
        <dbReference type="ARBA" id="ARBA00022670"/>
    </source>
</evidence>
<dbReference type="Proteomes" id="UP000650833">
    <property type="component" value="Unassembled WGS sequence"/>
</dbReference>
<dbReference type="PROSITE" id="PS50600">
    <property type="entry name" value="ULP_PROTEASE"/>
    <property type="match status" value="1"/>
</dbReference>
<dbReference type="PANTHER" id="PTHR46915:SF2">
    <property type="entry name" value="UBIQUITIN-LIKE PROTEASE 4"/>
    <property type="match status" value="1"/>
</dbReference>
<dbReference type="EMBL" id="JAEPRC010000239">
    <property type="protein sequence ID" value="KAG2203084.1"/>
    <property type="molecule type" value="Genomic_DNA"/>
</dbReference>
<dbReference type="GO" id="GO:0008234">
    <property type="term" value="F:cysteine-type peptidase activity"/>
    <property type="evidence" value="ECO:0007669"/>
    <property type="project" value="UniProtKB-KW"/>
</dbReference>
<dbReference type="InterPro" id="IPR003653">
    <property type="entry name" value="Peptidase_C48_C"/>
</dbReference>
<keyword evidence="4" id="KW-0788">Thiol protease</keyword>
<sequence length="298" mass="34864">MKKKQKKMANDKHNANSNILKTSLSSEMPGTFPLPSPPTTPTMIVLDSDSDDEKEDDNDDNDSKKAINEENQIIFTTTNKISLTDRDLQTLQPGKWLNDTIVDFSLKIIQDRNKYSDYSFVSSSFFFTRLRLAKENNLNIYKETKAWINCQKLRQSRIWFIPVCQKYHWFLIAVVFPGKESSLIYVMDSLNMNRLSEAKIIIDFLKSKSLAETRKPLQKVPEIYQHKIPQQHNMNDCGLHLIRSFELSIIRRKFIISLMRGEITDQSRIDAFWHEYPVISRLDLEYQLLKYAMDHSAT</sequence>
<gene>
    <name evidence="7" type="ORF">INT46_005041</name>
</gene>
<keyword evidence="3" id="KW-0378">Hydrolase</keyword>
<comment type="similarity">
    <text evidence="1">Belongs to the peptidase C48 family.</text>
</comment>
<dbReference type="Gene3D" id="3.40.395.10">
    <property type="entry name" value="Adenoviral Proteinase, Chain A"/>
    <property type="match status" value="1"/>
</dbReference>
<organism evidence="7 8">
    <name type="scientific">Mucor plumbeus</name>
    <dbReference type="NCBI Taxonomy" id="97098"/>
    <lineage>
        <taxon>Eukaryota</taxon>
        <taxon>Fungi</taxon>
        <taxon>Fungi incertae sedis</taxon>
        <taxon>Mucoromycota</taxon>
        <taxon>Mucoromycotina</taxon>
        <taxon>Mucoromycetes</taxon>
        <taxon>Mucorales</taxon>
        <taxon>Mucorineae</taxon>
        <taxon>Mucoraceae</taxon>
        <taxon>Mucor</taxon>
    </lineage>
</organism>
<comment type="caution">
    <text evidence="7">The sequence shown here is derived from an EMBL/GenBank/DDBJ whole genome shotgun (WGS) entry which is preliminary data.</text>
</comment>
<dbReference type="GO" id="GO:0006508">
    <property type="term" value="P:proteolysis"/>
    <property type="evidence" value="ECO:0007669"/>
    <property type="project" value="UniProtKB-KW"/>
</dbReference>
<keyword evidence="2" id="KW-0645">Protease</keyword>
<dbReference type="Pfam" id="PF02902">
    <property type="entry name" value="Peptidase_C48"/>
    <property type="match status" value="1"/>
</dbReference>
<dbReference type="SUPFAM" id="SSF54001">
    <property type="entry name" value="Cysteine proteinases"/>
    <property type="match status" value="1"/>
</dbReference>
<evidence type="ECO:0000313" key="8">
    <source>
        <dbReference type="Proteomes" id="UP000650833"/>
    </source>
</evidence>
<evidence type="ECO:0000259" key="6">
    <source>
        <dbReference type="PROSITE" id="PS50600"/>
    </source>
</evidence>
<proteinExistence type="inferred from homology"/>
<feature type="compositionally biased region" description="Polar residues" evidence="5">
    <location>
        <begin position="15"/>
        <end position="28"/>
    </location>
</feature>
<dbReference type="GO" id="GO:0016926">
    <property type="term" value="P:protein desumoylation"/>
    <property type="evidence" value="ECO:0007669"/>
    <property type="project" value="UniProtKB-ARBA"/>
</dbReference>
<evidence type="ECO:0000256" key="4">
    <source>
        <dbReference type="ARBA" id="ARBA00022807"/>
    </source>
</evidence>
<accession>A0A8H7R226</accession>
<dbReference type="GO" id="GO:0019783">
    <property type="term" value="F:ubiquitin-like protein peptidase activity"/>
    <property type="evidence" value="ECO:0007669"/>
    <property type="project" value="UniProtKB-ARBA"/>
</dbReference>
<evidence type="ECO:0000256" key="5">
    <source>
        <dbReference type="SAM" id="MobiDB-lite"/>
    </source>
</evidence>
<feature type="domain" description="Ubiquitin-like protease family profile" evidence="6">
    <location>
        <begin position="81"/>
        <end position="248"/>
    </location>
</feature>
<evidence type="ECO:0000256" key="1">
    <source>
        <dbReference type="ARBA" id="ARBA00005234"/>
    </source>
</evidence>
<dbReference type="OrthoDB" id="442460at2759"/>
<feature type="region of interest" description="Disordered" evidence="5">
    <location>
        <begin position="1"/>
        <end position="69"/>
    </location>
</feature>
<dbReference type="AlphaFoldDB" id="A0A8H7R226"/>
<protein>
    <recommendedName>
        <fullName evidence="6">Ubiquitin-like protease family profile domain-containing protein</fullName>
    </recommendedName>
</protein>
<evidence type="ECO:0000313" key="7">
    <source>
        <dbReference type="EMBL" id="KAG2203084.1"/>
    </source>
</evidence>
<evidence type="ECO:0000256" key="3">
    <source>
        <dbReference type="ARBA" id="ARBA00022801"/>
    </source>
</evidence>
<reference evidence="7" key="1">
    <citation type="submission" date="2020-12" db="EMBL/GenBank/DDBJ databases">
        <title>Metabolic potential, ecology and presence of endohyphal bacteria is reflected in genomic diversity of Mucoromycotina.</title>
        <authorList>
            <person name="Muszewska A."/>
            <person name="Okrasinska A."/>
            <person name="Steczkiewicz K."/>
            <person name="Drgas O."/>
            <person name="Orlowska M."/>
            <person name="Perlinska-Lenart U."/>
            <person name="Aleksandrzak-Piekarczyk T."/>
            <person name="Szatraj K."/>
            <person name="Zielenkiewicz U."/>
            <person name="Pilsyk S."/>
            <person name="Malc E."/>
            <person name="Mieczkowski P."/>
            <person name="Kruszewska J.S."/>
            <person name="Biernat P."/>
            <person name="Pawlowska J."/>
        </authorList>
    </citation>
    <scope>NUCLEOTIDE SEQUENCE</scope>
    <source>
        <strain evidence="7">CBS 226.32</strain>
    </source>
</reference>
<keyword evidence="8" id="KW-1185">Reference proteome</keyword>
<feature type="compositionally biased region" description="Acidic residues" evidence="5">
    <location>
        <begin position="48"/>
        <end position="60"/>
    </location>
</feature>
<dbReference type="InterPro" id="IPR038765">
    <property type="entry name" value="Papain-like_cys_pep_sf"/>
</dbReference>